<name>A0A4V3WBY4_9RHOO</name>
<feature type="compositionally biased region" description="Low complexity" evidence="1">
    <location>
        <begin position="84"/>
        <end position="95"/>
    </location>
</feature>
<protein>
    <submittedName>
        <fullName evidence="2">Conjugal transfer protein TraV</fullName>
    </submittedName>
</protein>
<evidence type="ECO:0000313" key="2">
    <source>
        <dbReference type="EMBL" id="THF64939.1"/>
    </source>
</evidence>
<evidence type="ECO:0000313" key="3">
    <source>
        <dbReference type="Proteomes" id="UP000308430"/>
    </source>
</evidence>
<dbReference type="Pfam" id="PF09676">
    <property type="entry name" value="TraV"/>
    <property type="match status" value="1"/>
</dbReference>
<reference evidence="2 3" key="1">
    <citation type="submission" date="2019-04" db="EMBL/GenBank/DDBJ databases">
        <title>Azoarcus nasutitermitis sp. nov. isolated from termite nest.</title>
        <authorList>
            <person name="Lin S.-Y."/>
            <person name="Hameed A."/>
            <person name="Hsu Y.-H."/>
            <person name="Young C.-C."/>
        </authorList>
    </citation>
    <scope>NUCLEOTIDE SEQUENCE [LARGE SCALE GENOMIC DNA]</scope>
    <source>
        <strain evidence="2 3">CC-YHH838</strain>
    </source>
</reference>
<proteinExistence type="predicted"/>
<feature type="region of interest" description="Disordered" evidence="1">
    <location>
        <begin position="153"/>
        <end position="191"/>
    </location>
</feature>
<sequence length="191" mass="19858">MTTAKRLIMPSAAALALSGCMSMSGVGGDSKYACQAPEGVTCESVSGTYANAVANNLPGQRKRAAGSARPADRTTDGAPPRPASTPLLAGLPAAGGEAPSALRAQARYLRLWIKAWEDLDGDLYDQAHVYVQIDHGRWLIDRIQRRIRDAHAPLRPPAAGPADGNGSPGDAPARPATPPAGTLKAPSELFQ</sequence>
<comment type="caution">
    <text evidence="2">The sequence shown here is derived from an EMBL/GenBank/DDBJ whole genome shotgun (WGS) entry which is preliminary data.</text>
</comment>
<dbReference type="RefSeq" id="WP_136348632.1">
    <property type="nucleotide sequence ID" value="NZ_SSOC01000004.1"/>
</dbReference>
<dbReference type="AlphaFoldDB" id="A0A4V3WBY4"/>
<dbReference type="EMBL" id="SSOC01000004">
    <property type="protein sequence ID" value="THF64939.1"/>
    <property type="molecule type" value="Genomic_DNA"/>
</dbReference>
<feature type="region of interest" description="Disordered" evidence="1">
    <location>
        <begin position="56"/>
        <end position="95"/>
    </location>
</feature>
<accession>A0A4V3WBY4</accession>
<gene>
    <name evidence="2" type="ORF">E6C76_12995</name>
</gene>
<dbReference type="OrthoDB" id="5298305at2"/>
<dbReference type="PROSITE" id="PS51257">
    <property type="entry name" value="PROKAR_LIPOPROTEIN"/>
    <property type="match status" value="1"/>
</dbReference>
<evidence type="ECO:0000256" key="1">
    <source>
        <dbReference type="SAM" id="MobiDB-lite"/>
    </source>
</evidence>
<organism evidence="2 3">
    <name type="scientific">Pseudothauera nasutitermitis</name>
    <dbReference type="NCBI Taxonomy" id="2565930"/>
    <lineage>
        <taxon>Bacteria</taxon>
        <taxon>Pseudomonadati</taxon>
        <taxon>Pseudomonadota</taxon>
        <taxon>Betaproteobacteria</taxon>
        <taxon>Rhodocyclales</taxon>
        <taxon>Zoogloeaceae</taxon>
        <taxon>Pseudothauera</taxon>
    </lineage>
</organism>
<keyword evidence="3" id="KW-1185">Reference proteome</keyword>
<dbReference type="InterPro" id="IPR014118">
    <property type="entry name" value="T4SS_TraV"/>
</dbReference>
<dbReference type="Proteomes" id="UP000308430">
    <property type="component" value="Unassembled WGS sequence"/>
</dbReference>